<dbReference type="SUPFAM" id="SSF55729">
    <property type="entry name" value="Acyl-CoA N-acyltransferases (Nat)"/>
    <property type="match status" value="1"/>
</dbReference>
<dbReference type="Pfam" id="PF13489">
    <property type="entry name" value="Methyltransf_23"/>
    <property type="match status" value="1"/>
</dbReference>
<dbReference type="AlphaFoldDB" id="A0A2K9D9A8"/>
<dbReference type="InterPro" id="IPR029063">
    <property type="entry name" value="SAM-dependent_MTases_sf"/>
</dbReference>
<dbReference type="Gene3D" id="3.40.630.30">
    <property type="match status" value="1"/>
</dbReference>
<evidence type="ECO:0000313" key="2">
    <source>
        <dbReference type="EMBL" id="AUG28701.1"/>
    </source>
</evidence>
<dbReference type="PANTHER" id="PTHR43861:SF1">
    <property type="entry name" value="TRANS-ACONITATE 2-METHYLTRANSFERASE"/>
    <property type="match status" value="1"/>
</dbReference>
<dbReference type="CDD" id="cd04301">
    <property type="entry name" value="NAT_SF"/>
    <property type="match status" value="1"/>
</dbReference>
<dbReference type="PROSITE" id="PS51186">
    <property type="entry name" value="GNAT"/>
    <property type="match status" value="1"/>
</dbReference>
<dbReference type="PANTHER" id="PTHR43861">
    <property type="entry name" value="TRANS-ACONITATE 2-METHYLTRANSFERASE-RELATED"/>
    <property type="match status" value="1"/>
</dbReference>
<name>A0A2K9D9A8_9MICO</name>
<dbReference type="InterPro" id="IPR016181">
    <property type="entry name" value="Acyl_CoA_acyltransferase"/>
</dbReference>
<organism evidence="2 3">
    <name type="scientific">Microbacterium hominis</name>
    <dbReference type="NCBI Taxonomy" id="162426"/>
    <lineage>
        <taxon>Bacteria</taxon>
        <taxon>Bacillati</taxon>
        <taxon>Actinomycetota</taxon>
        <taxon>Actinomycetes</taxon>
        <taxon>Micrococcales</taxon>
        <taxon>Microbacteriaceae</taxon>
        <taxon>Microbacterium</taxon>
    </lineage>
</organism>
<accession>A0A2K9D9A8</accession>
<evidence type="ECO:0000259" key="1">
    <source>
        <dbReference type="PROSITE" id="PS51186"/>
    </source>
</evidence>
<sequence length="345" mass="37012">MTTTVRPLTPDEIGSEAFLPLLWEAAGVDADALLWIRDAELPRLTVVGVVAGGILGFAAFGPDPARGRTELHYIAVAHEARGTGLGSRLVDAARRADPTLPLFASTDDDAVEFYRRLGFAVSDAPRDPRWPTRQRYDCTIPPLGDPLELTLAVYRDHALRYAQRTSATPSPLVAELGTLLPARSSVLELGSGPGRDADALEAAGFAVDRTDAAASFIALQHAAGHRARLLDVRDADFGGPYDAVFASAVLLHVPRARLRGVLRRARAATRPGGVMIASFKKGEGEHWSAHKLDAPRHFVLWREDPLAEAFAATGWTDVVVRDTTAPDAAATDPWITVTARNPEAG</sequence>
<dbReference type="KEGG" id="mhos:CXR34_03935"/>
<dbReference type="GO" id="GO:0016747">
    <property type="term" value="F:acyltransferase activity, transferring groups other than amino-acyl groups"/>
    <property type="evidence" value="ECO:0007669"/>
    <property type="project" value="InterPro"/>
</dbReference>
<evidence type="ECO:0000313" key="3">
    <source>
        <dbReference type="Proteomes" id="UP000233276"/>
    </source>
</evidence>
<dbReference type="CDD" id="cd02440">
    <property type="entry name" value="AdoMet_MTases"/>
    <property type="match status" value="1"/>
</dbReference>
<protein>
    <recommendedName>
        <fullName evidence="1">N-acetyltransferase domain-containing protein</fullName>
    </recommendedName>
</protein>
<dbReference type="Gene3D" id="3.40.50.150">
    <property type="entry name" value="Vaccinia Virus protein VP39"/>
    <property type="match status" value="1"/>
</dbReference>
<dbReference type="RefSeq" id="WP_101305634.1">
    <property type="nucleotide sequence ID" value="NZ_CP025299.1"/>
</dbReference>
<feature type="domain" description="N-acetyltransferase" evidence="1">
    <location>
        <begin position="3"/>
        <end position="141"/>
    </location>
</feature>
<reference evidence="2 3" key="1">
    <citation type="submission" date="2017-12" db="EMBL/GenBank/DDBJ databases">
        <title>Isolation and characterization of estrogens degradatiion strain Microbacterium hominis SJTG1.</title>
        <authorList>
            <person name="Xiong W."/>
            <person name="Yin C."/>
            <person name="Zheng D."/>
            <person name="Liang R."/>
        </authorList>
    </citation>
    <scope>NUCLEOTIDE SEQUENCE [LARGE SCALE GENOMIC DNA]</scope>
    <source>
        <strain evidence="2 3">SJTG1</strain>
    </source>
</reference>
<dbReference type="SUPFAM" id="SSF53335">
    <property type="entry name" value="S-adenosyl-L-methionine-dependent methyltransferases"/>
    <property type="match status" value="1"/>
</dbReference>
<dbReference type="InterPro" id="IPR000182">
    <property type="entry name" value="GNAT_dom"/>
</dbReference>
<dbReference type="Proteomes" id="UP000233276">
    <property type="component" value="Chromosome"/>
</dbReference>
<gene>
    <name evidence="2" type="ORF">CXR34_03935</name>
</gene>
<dbReference type="Pfam" id="PF13508">
    <property type="entry name" value="Acetyltransf_7"/>
    <property type="match status" value="1"/>
</dbReference>
<proteinExistence type="predicted"/>
<dbReference type="EMBL" id="CP025299">
    <property type="protein sequence ID" value="AUG28701.1"/>
    <property type="molecule type" value="Genomic_DNA"/>
</dbReference>